<dbReference type="NCBIfam" id="NF047843">
    <property type="entry name" value="MST_Rv0443"/>
    <property type="match status" value="1"/>
</dbReference>
<proteinExistence type="predicted"/>
<dbReference type="InterPro" id="IPR024775">
    <property type="entry name" value="DinB-like"/>
</dbReference>
<feature type="domain" description="DinB-like" evidence="1">
    <location>
        <begin position="13"/>
        <end position="159"/>
    </location>
</feature>
<dbReference type="Gene3D" id="1.20.120.450">
    <property type="entry name" value="dinb family like domain"/>
    <property type="match status" value="1"/>
</dbReference>
<name>A0A939C5H3_9ACTN</name>
<reference evidence="2" key="1">
    <citation type="submission" date="2021-01" db="EMBL/GenBank/DDBJ databases">
        <title>KCTC 19127 draft genome.</title>
        <authorList>
            <person name="An D."/>
        </authorList>
    </citation>
    <scope>NUCLEOTIDE SEQUENCE</scope>
    <source>
        <strain evidence="2">KCTC 19127</strain>
    </source>
</reference>
<evidence type="ECO:0000313" key="3">
    <source>
        <dbReference type="Proteomes" id="UP000663801"/>
    </source>
</evidence>
<dbReference type="Pfam" id="PF12867">
    <property type="entry name" value="DinB_2"/>
    <property type="match status" value="1"/>
</dbReference>
<gene>
    <name evidence="2" type="ORF">JL107_07020</name>
</gene>
<evidence type="ECO:0000259" key="1">
    <source>
        <dbReference type="Pfam" id="PF12867"/>
    </source>
</evidence>
<sequence>MTTTAELLTDAFGRVHSTVHAVLSGVEPEVLTYRPDPAANTVGWLVWHLTRVQDDHIAGVAGHEQVWTADGWATRFALPFDDDAIGYGQDADEVAAVRPSADLLLGYLDAVHERTTAYLATLTDADLDRVVDEAWDPPVTLAVRLVSVLNDDLQHAGQAAYVRGVADRVG</sequence>
<dbReference type="Proteomes" id="UP000663801">
    <property type="component" value="Unassembled WGS sequence"/>
</dbReference>
<comment type="caution">
    <text evidence="2">The sequence shown here is derived from an EMBL/GenBank/DDBJ whole genome shotgun (WGS) entry which is preliminary data.</text>
</comment>
<organism evidence="2 3">
    <name type="scientific">Nakamurella flavida</name>
    <dbReference type="NCBI Taxonomy" id="363630"/>
    <lineage>
        <taxon>Bacteria</taxon>
        <taxon>Bacillati</taxon>
        <taxon>Actinomycetota</taxon>
        <taxon>Actinomycetes</taxon>
        <taxon>Nakamurellales</taxon>
        <taxon>Nakamurellaceae</taxon>
        <taxon>Nakamurella</taxon>
    </lineage>
</organism>
<dbReference type="SUPFAM" id="SSF109854">
    <property type="entry name" value="DinB/YfiT-like putative metalloenzymes"/>
    <property type="match status" value="1"/>
</dbReference>
<dbReference type="AlphaFoldDB" id="A0A939C5H3"/>
<keyword evidence="3" id="KW-1185">Reference proteome</keyword>
<dbReference type="EMBL" id="JAERWL010000006">
    <property type="protein sequence ID" value="MBM9476192.1"/>
    <property type="molecule type" value="Genomic_DNA"/>
</dbReference>
<dbReference type="InterPro" id="IPR034660">
    <property type="entry name" value="DinB/YfiT-like"/>
</dbReference>
<dbReference type="RefSeq" id="WP_205256278.1">
    <property type="nucleotide sequence ID" value="NZ_BAAAPV010000003.1"/>
</dbReference>
<protein>
    <submittedName>
        <fullName evidence="2">DUF664 domain-containing protein</fullName>
    </submittedName>
</protein>
<accession>A0A939C5H3</accession>
<evidence type="ECO:0000313" key="2">
    <source>
        <dbReference type="EMBL" id="MBM9476192.1"/>
    </source>
</evidence>